<keyword evidence="4" id="KW-0560">Oxidoreductase</keyword>
<dbReference type="PRINTS" id="PR00411">
    <property type="entry name" value="PNDRDTASEI"/>
</dbReference>
<dbReference type="PANTHER" id="PTHR43400:SF10">
    <property type="entry name" value="3-OXOSTEROID 1-DEHYDROGENASE"/>
    <property type="match status" value="1"/>
</dbReference>
<evidence type="ECO:0000313" key="7">
    <source>
        <dbReference type="Proteomes" id="UP001500752"/>
    </source>
</evidence>
<evidence type="ECO:0000256" key="4">
    <source>
        <dbReference type="ARBA" id="ARBA00023002"/>
    </source>
</evidence>
<dbReference type="InterPro" id="IPR027477">
    <property type="entry name" value="Succ_DH/fumarate_Rdtase_cat_sf"/>
</dbReference>
<keyword evidence="3" id="KW-0274">FAD</keyword>
<evidence type="ECO:0000259" key="5">
    <source>
        <dbReference type="Pfam" id="PF00890"/>
    </source>
</evidence>
<accession>A0ABP7CF45</accession>
<organism evidence="6 7">
    <name type="scientific">Arthrobacter ginkgonis</name>
    <dbReference type="NCBI Taxonomy" id="1630594"/>
    <lineage>
        <taxon>Bacteria</taxon>
        <taxon>Bacillati</taxon>
        <taxon>Actinomycetota</taxon>
        <taxon>Actinomycetes</taxon>
        <taxon>Micrococcales</taxon>
        <taxon>Micrococcaceae</taxon>
        <taxon>Arthrobacter</taxon>
    </lineage>
</organism>
<sequence>MGLTPRAGVGLAGTVRIFRVEAAGASAGGLSTVMGVHKMNSKPVECDVLVVGSGVAGLAAAIKAAKQGLSVVVAEKEPYLGGTTAISAGWAWVPGNRQGAAQGDTREEAETYLRSLAPETFNAEGVAAFLDTVPEAIEFFEQETDVKFTYPEKAPDYQMDLPGARMSGRAILPQDVDARILGDKRLKMQPYLSSYTVFGYMPQVGPDINEFFHVNQSLKSFAYVARKLLRTWIDAALYRRAVQRTNGNALMTRMVKSALDSGVRLWTSTPVLSLATDDSGAVTGAVLGGEQAGTVRAKLGVVLAAGGFSGSKDLRREYFPHDPHGDNHFTPTVGHGGDAVTLARQVGGFVDDGVHSVGSWAPVTVFRHLNGRQRLFPHLRAIGLPGLIAVDGEGRRFGNEALSYHDFGGRMLAHTAGAPETFGWVIADAKTMHKYGIGYAKPWPMPRGYFYRTGYLVKGDSLADLAAKIGVDAANLAETVGEFNQGAEIGEDPAFGRGSTQYNHFRGDLEHKPNPNLAPLDEGAFYAAKIRMGDLGTFAGLGVNGHSEVITADGAAVPGLFAVGAAAVSVFGGGYPGYGSHIGPALVFGYRAGRDIAARAGVRKDTTA</sequence>
<dbReference type="Proteomes" id="UP001500752">
    <property type="component" value="Unassembled WGS sequence"/>
</dbReference>
<proteinExistence type="predicted"/>
<comment type="caution">
    <text evidence="6">The sequence shown here is derived from an EMBL/GenBank/DDBJ whole genome shotgun (WGS) entry which is preliminary data.</text>
</comment>
<reference evidence="7" key="1">
    <citation type="journal article" date="2019" name="Int. J. Syst. Evol. Microbiol.">
        <title>The Global Catalogue of Microorganisms (GCM) 10K type strain sequencing project: providing services to taxonomists for standard genome sequencing and annotation.</title>
        <authorList>
            <consortium name="The Broad Institute Genomics Platform"/>
            <consortium name="The Broad Institute Genome Sequencing Center for Infectious Disease"/>
            <person name="Wu L."/>
            <person name="Ma J."/>
        </authorList>
    </citation>
    <scope>NUCLEOTIDE SEQUENCE [LARGE SCALE GENOMIC DNA]</scope>
    <source>
        <strain evidence="7">JCM 30742</strain>
    </source>
</reference>
<feature type="domain" description="FAD-dependent oxidoreductase 2 FAD-binding" evidence="5">
    <location>
        <begin position="47"/>
        <end position="580"/>
    </location>
</feature>
<dbReference type="InterPro" id="IPR036188">
    <property type="entry name" value="FAD/NAD-bd_sf"/>
</dbReference>
<dbReference type="EMBL" id="BAABEO010000017">
    <property type="protein sequence ID" value="GAA3686824.1"/>
    <property type="molecule type" value="Genomic_DNA"/>
</dbReference>
<keyword evidence="2" id="KW-0285">Flavoprotein</keyword>
<dbReference type="PANTHER" id="PTHR43400">
    <property type="entry name" value="FUMARATE REDUCTASE"/>
    <property type="match status" value="1"/>
</dbReference>
<evidence type="ECO:0000256" key="3">
    <source>
        <dbReference type="ARBA" id="ARBA00022827"/>
    </source>
</evidence>
<dbReference type="Pfam" id="PF00890">
    <property type="entry name" value="FAD_binding_2"/>
    <property type="match status" value="1"/>
</dbReference>
<protein>
    <submittedName>
        <fullName evidence="6">FAD-dependent oxidoreductase</fullName>
    </submittedName>
</protein>
<dbReference type="Gene3D" id="3.50.50.60">
    <property type="entry name" value="FAD/NAD(P)-binding domain"/>
    <property type="match status" value="2"/>
</dbReference>
<keyword evidence="7" id="KW-1185">Reference proteome</keyword>
<dbReference type="InterPro" id="IPR003953">
    <property type="entry name" value="FAD-dep_OxRdtase_2_FAD-bd"/>
</dbReference>
<evidence type="ECO:0000256" key="2">
    <source>
        <dbReference type="ARBA" id="ARBA00022630"/>
    </source>
</evidence>
<dbReference type="InterPro" id="IPR050315">
    <property type="entry name" value="FAD-oxidoreductase_2"/>
</dbReference>
<evidence type="ECO:0000256" key="1">
    <source>
        <dbReference type="ARBA" id="ARBA00001974"/>
    </source>
</evidence>
<comment type="cofactor">
    <cofactor evidence="1">
        <name>FAD</name>
        <dbReference type="ChEBI" id="CHEBI:57692"/>
    </cofactor>
</comment>
<gene>
    <name evidence="6" type="ORF">GCM10023081_25160</name>
</gene>
<name>A0ABP7CF45_9MICC</name>
<dbReference type="SUPFAM" id="SSF51905">
    <property type="entry name" value="FAD/NAD(P)-binding domain"/>
    <property type="match status" value="1"/>
</dbReference>
<evidence type="ECO:0000313" key="6">
    <source>
        <dbReference type="EMBL" id="GAA3686824.1"/>
    </source>
</evidence>
<dbReference type="SUPFAM" id="SSF56425">
    <property type="entry name" value="Succinate dehydrogenase/fumarate reductase flavoprotein, catalytic domain"/>
    <property type="match status" value="1"/>
</dbReference>